<keyword evidence="1" id="KW-1133">Transmembrane helix</keyword>
<feature type="transmembrane region" description="Helical" evidence="1">
    <location>
        <begin position="92"/>
        <end position="113"/>
    </location>
</feature>
<evidence type="ECO:0000313" key="2">
    <source>
        <dbReference type="EMBL" id="TDP71087.1"/>
    </source>
</evidence>
<accession>A0A4V3CTB4</accession>
<dbReference type="AlphaFoldDB" id="A0A4V3CTB4"/>
<comment type="caution">
    <text evidence="2">The sequence shown here is derived from an EMBL/GenBank/DDBJ whole genome shotgun (WGS) entry which is preliminary data.</text>
</comment>
<protein>
    <recommendedName>
        <fullName evidence="4">DUF1269 domain-containing protein</fullName>
    </recommendedName>
</protein>
<dbReference type="EMBL" id="SNXS01000003">
    <property type="protein sequence ID" value="TDP71087.1"/>
    <property type="molecule type" value="Genomic_DNA"/>
</dbReference>
<organism evidence="2 3">
    <name type="scientific">Roseateles toxinivorans</name>
    <dbReference type="NCBI Taxonomy" id="270368"/>
    <lineage>
        <taxon>Bacteria</taxon>
        <taxon>Pseudomonadati</taxon>
        <taxon>Pseudomonadota</taxon>
        <taxon>Betaproteobacteria</taxon>
        <taxon>Burkholderiales</taxon>
        <taxon>Sphaerotilaceae</taxon>
        <taxon>Roseateles</taxon>
    </lineage>
</organism>
<evidence type="ECO:0008006" key="4">
    <source>
        <dbReference type="Google" id="ProtNLM"/>
    </source>
</evidence>
<evidence type="ECO:0000256" key="1">
    <source>
        <dbReference type="SAM" id="Phobius"/>
    </source>
</evidence>
<name>A0A4V3CTB4_9BURK</name>
<proteinExistence type="predicted"/>
<dbReference type="InParanoid" id="A0A4V3CTB4"/>
<dbReference type="Proteomes" id="UP000295361">
    <property type="component" value="Unassembled WGS sequence"/>
</dbReference>
<gene>
    <name evidence="2" type="ORF">DES47_10365</name>
</gene>
<sequence>MESSMHKISALYPTKSEAQGVRQHLLGAGIADGDIFLHSEHAAQAAEEGSDEVLKHVLMDGAIGTAVGTGVGVLGTVALVAANVTLFVASPLIAPLAMLGWFASLGGVVGAVAGAGSKQGKFSDLLRDAIQVGNTVLVVRTHDEAQRELVKGLVTASLQGRDMVATESD</sequence>
<keyword evidence="1" id="KW-0812">Transmembrane</keyword>
<evidence type="ECO:0000313" key="3">
    <source>
        <dbReference type="Proteomes" id="UP000295361"/>
    </source>
</evidence>
<reference evidence="2 3" key="1">
    <citation type="submission" date="2019-03" db="EMBL/GenBank/DDBJ databases">
        <title>Genomic Encyclopedia of Type Strains, Phase IV (KMG-IV): sequencing the most valuable type-strain genomes for metagenomic binning, comparative biology and taxonomic classification.</title>
        <authorList>
            <person name="Goeker M."/>
        </authorList>
    </citation>
    <scope>NUCLEOTIDE SEQUENCE [LARGE SCALE GENOMIC DNA]</scope>
    <source>
        <strain evidence="2 3">DSM 16998</strain>
    </source>
</reference>
<keyword evidence="3" id="KW-1185">Reference proteome</keyword>
<keyword evidence="1" id="KW-0472">Membrane</keyword>
<feature type="transmembrane region" description="Helical" evidence="1">
    <location>
        <begin position="62"/>
        <end position="86"/>
    </location>
</feature>